<evidence type="ECO:0000313" key="1">
    <source>
        <dbReference type="Ensembl" id="ENSRFEP00010003077.1"/>
    </source>
</evidence>
<evidence type="ECO:0000313" key="2">
    <source>
        <dbReference type="Proteomes" id="UP000472240"/>
    </source>
</evidence>
<reference evidence="1" key="4">
    <citation type="submission" date="2025-08" db="UniProtKB">
        <authorList>
            <consortium name="Ensembl"/>
        </authorList>
    </citation>
    <scope>IDENTIFICATION</scope>
</reference>
<dbReference type="Ensembl" id="ENSRFET00010003385.1">
    <property type="protein sequence ID" value="ENSRFEP00010003077.1"/>
    <property type="gene ID" value="ENSRFEG00010002197.1"/>
</dbReference>
<accession>A0A671DXR8</accession>
<dbReference type="InParanoid" id="A0A671DXR8"/>
<dbReference type="GO" id="GO:0006357">
    <property type="term" value="P:regulation of transcription by RNA polymerase II"/>
    <property type="evidence" value="ECO:0007669"/>
    <property type="project" value="TreeGrafter"/>
</dbReference>
<dbReference type="Proteomes" id="UP000472240">
    <property type="component" value="Chromosome 1"/>
</dbReference>
<dbReference type="AlphaFoldDB" id="A0A671DXR8"/>
<reference evidence="2" key="3">
    <citation type="submission" date="2018-12" db="EMBL/GenBank/DDBJ databases">
        <title>G10K-VGP greater horseshoe bat female genome, primary haplotype.</title>
        <authorList>
            <person name="Teeling E."/>
            <person name="Myers G."/>
            <person name="Vernes S."/>
            <person name="Pippel M."/>
            <person name="Winkler S."/>
            <person name="Fedrigo O."/>
            <person name="Rhie A."/>
            <person name="Koren S."/>
            <person name="Phillippy A."/>
            <person name="Lewin H."/>
            <person name="Damas J."/>
            <person name="Howe K."/>
            <person name="Mountcastle J."/>
            <person name="Jarvis E.D."/>
        </authorList>
    </citation>
    <scope>NUCLEOTIDE SEQUENCE [LARGE SCALE GENOMIC DNA]</scope>
</reference>
<name>A0A671DXR8_RHIFE</name>
<sequence>MLLNSVELKQMVVSLRVSELHVLLGYAGRNKHRCKYKLVTKVLHLLKAGCSPAVQMKIKELYSRGSPRKIMKPMDFSIPNIHSGSMSANLSPSTIPQLTYDGHPAPSSLLPVSLLGLQHELEFPHLTSALHPVHLDIKLQKLPFYDLLDELIKPNRIGIILEL</sequence>
<dbReference type="FunFam" id="1.10.720.30:FF:000001">
    <property type="entry name" value="E3 SUMO-protein ligase PIAS2 isoform 1"/>
    <property type="match status" value="1"/>
</dbReference>
<dbReference type="GO" id="GO:0016925">
    <property type="term" value="P:protein sumoylation"/>
    <property type="evidence" value="ECO:0007669"/>
    <property type="project" value="TreeGrafter"/>
</dbReference>
<proteinExistence type="predicted"/>
<reference evidence="1 2" key="2">
    <citation type="journal article" date="2018" name="Annu Rev Anim Biosci">
        <title>Bat Biology, Genomes, and the Bat1K Project: To Generate Chromosome-Level Genomes for All Living Bat Species.</title>
        <authorList>
            <person name="Teeling E.C."/>
            <person name="Vernes S.C."/>
            <person name="Davalos L.M."/>
            <person name="Ray D.A."/>
            <person name="Gilbert M.T.P."/>
            <person name="Myers E."/>
        </authorList>
    </citation>
    <scope>NUCLEOTIDE SEQUENCE</scope>
</reference>
<dbReference type="GO" id="GO:0003712">
    <property type="term" value="F:transcription coregulator activity"/>
    <property type="evidence" value="ECO:0007669"/>
    <property type="project" value="TreeGrafter"/>
</dbReference>
<dbReference type="Gene3D" id="1.10.720.30">
    <property type="entry name" value="SAP domain"/>
    <property type="match status" value="1"/>
</dbReference>
<dbReference type="PANTHER" id="PTHR10782">
    <property type="entry name" value="ZINC FINGER MIZ DOMAIN-CONTAINING PROTEIN"/>
    <property type="match status" value="1"/>
</dbReference>
<dbReference type="GeneTree" id="ENSGT01030000234539"/>
<dbReference type="PANTHER" id="PTHR10782:SF11">
    <property type="entry name" value="E3 SUMO-PROTEIN LIGASE PIAS1"/>
    <property type="match status" value="1"/>
</dbReference>
<dbReference type="GO" id="GO:0000785">
    <property type="term" value="C:chromatin"/>
    <property type="evidence" value="ECO:0007669"/>
    <property type="project" value="TreeGrafter"/>
</dbReference>
<dbReference type="GO" id="GO:0061665">
    <property type="term" value="F:SUMO ligase activity"/>
    <property type="evidence" value="ECO:0007669"/>
    <property type="project" value="TreeGrafter"/>
</dbReference>
<dbReference type="OMA" id="PKHEWEL"/>
<organism evidence="1 2">
    <name type="scientific">Rhinolophus ferrumequinum</name>
    <name type="common">Greater horseshoe bat</name>
    <dbReference type="NCBI Taxonomy" id="59479"/>
    <lineage>
        <taxon>Eukaryota</taxon>
        <taxon>Metazoa</taxon>
        <taxon>Chordata</taxon>
        <taxon>Craniata</taxon>
        <taxon>Vertebrata</taxon>
        <taxon>Euteleostomi</taxon>
        <taxon>Mammalia</taxon>
        <taxon>Eutheria</taxon>
        <taxon>Laurasiatheria</taxon>
        <taxon>Chiroptera</taxon>
        <taxon>Yinpterochiroptera</taxon>
        <taxon>Rhinolophoidea</taxon>
        <taxon>Rhinolophidae</taxon>
        <taxon>Rhinolophinae</taxon>
        <taxon>Rhinolophus</taxon>
    </lineage>
</organism>
<reference evidence="1" key="5">
    <citation type="submission" date="2025-09" db="UniProtKB">
        <authorList>
            <consortium name="Ensembl"/>
        </authorList>
    </citation>
    <scope>IDENTIFICATION</scope>
</reference>
<dbReference type="SUPFAM" id="SSF68906">
    <property type="entry name" value="SAP domain"/>
    <property type="match status" value="1"/>
</dbReference>
<protein>
    <submittedName>
        <fullName evidence="1">Uncharacterized protein</fullName>
    </submittedName>
</protein>
<reference evidence="1 2" key="1">
    <citation type="journal article" date="2015" name="Annu Rev Anim Biosci">
        <title>The Genome 10K Project: a way forward.</title>
        <authorList>
            <person name="Koepfli K.P."/>
            <person name="Paten B."/>
            <person name="O'Brien S.J."/>
            <person name="Koepfli K.P."/>
            <person name="Paten B."/>
            <person name="Antunes A."/>
            <person name="Belov K."/>
            <person name="Bustamante C."/>
            <person name="Castoe T.A."/>
            <person name="Clawson H."/>
            <person name="Crawford A.J."/>
            <person name="Diekhans M."/>
            <person name="Distel D."/>
            <person name="Durbin R."/>
            <person name="Earl D."/>
            <person name="Fujita M.K."/>
            <person name="Gamble T."/>
            <person name="Georges A."/>
            <person name="Gemmell N."/>
            <person name="Gilbert M.T."/>
            <person name="Graves J.M."/>
            <person name="Green R.E."/>
            <person name="Hickey G."/>
            <person name="Jarvis E.D."/>
            <person name="Johnson W."/>
            <person name="Komissarov A."/>
            <person name="Korf I."/>
            <person name="Kuhn R."/>
            <person name="Larkin D.M."/>
            <person name="Lewin H."/>
            <person name="Lopez J.V."/>
            <person name="Ma J."/>
            <person name="Marques-Bonet T."/>
            <person name="Miller W."/>
            <person name="Murphy R."/>
            <person name="Pevzner P."/>
            <person name="Shapiro B."/>
            <person name="Steiner C."/>
            <person name="Tamazian G."/>
            <person name="Venkatesh B."/>
            <person name="Wang J."/>
            <person name="Wayne R."/>
            <person name="Wiley E."/>
            <person name="Yang H."/>
            <person name="Zhang G."/>
            <person name="Haussler D."/>
            <person name="Ryder O."/>
            <person name="O'Brien S.J."/>
        </authorList>
    </citation>
    <scope>NUCLEOTIDE SEQUENCE</scope>
</reference>
<keyword evidence="2" id="KW-1185">Reference proteome</keyword>
<dbReference type="InterPro" id="IPR036361">
    <property type="entry name" value="SAP_dom_sf"/>
</dbReference>